<evidence type="ECO:0000256" key="14">
    <source>
        <dbReference type="SAM" id="MobiDB-lite"/>
    </source>
</evidence>
<keyword evidence="7 13" id="KW-0653">Protein transport</keyword>
<comment type="subunit">
    <text evidence="13">Interacts with the Sec translocase complex via SecD. Specifically interacts with transmembrane segments of nascent integral membrane proteins during membrane integration.</text>
</comment>
<evidence type="ECO:0000256" key="13">
    <source>
        <dbReference type="HAMAP-Rule" id="MF_01810"/>
    </source>
</evidence>
<evidence type="ECO:0000256" key="2">
    <source>
        <dbReference type="ARBA" id="ARBA00010527"/>
    </source>
</evidence>
<evidence type="ECO:0000256" key="9">
    <source>
        <dbReference type="ARBA" id="ARBA00023136"/>
    </source>
</evidence>
<evidence type="ECO:0000256" key="4">
    <source>
        <dbReference type="ARBA" id="ARBA00022448"/>
    </source>
</evidence>
<evidence type="ECO:0000256" key="8">
    <source>
        <dbReference type="ARBA" id="ARBA00022989"/>
    </source>
</evidence>
<dbReference type="NCBIfam" id="TIGR03593">
    <property type="entry name" value="yidC_nterm"/>
    <property type="match status" value="1"/>
</dbReference>
<comment type="similarity">
    <text evidence="2 13">Belongs to the OXA1/ALB3/YidC family. Type 1 subfamily.</text>
</comment>
<accession>A0ABX0AD71</accession>
<feature type="domain" description="Membrane insertase YidC N-terminal" evidence="16">
    <location>
        <begin position="90"/>
        <end position="370"/>
    </location>
</feature>
<evidence type="ECO:0000256" key="1">
    <source>
        <dbReference type="ARBA" id="ARBA00004429"/>
    </source>
</evidence>
<comment type="caution">
    <text evidence="17">The sequence shown here is derived from an EMBL/GenBank/DDBJ whole genome shotgun (WGS) entry which is preliminary data.</text>
</comment>
<dbReference type="CDD" id="cd19961">
    <property type="entry name" value="EcYidC-like_peri"/>
    <property type="match status" value="1"/>
</dbReference>
<evidence type="ECO:0000256" key="7">
    <source>
        <dbReference type="ARBA" id="ARBA00022927"/>
    </source>
</evidence>
<keyword evidence="8 13" id="KW-1133">Transmembrane helix</keyword>
<keyword evidence="4 13" id="KW-0813">Transport</keyword>
<dbReference type="HAMAP" id="MF_01810">
    <property type="entry name" value="YidC_type1"/>
    <property type="match status" value="1"/>
</dbReference>
<evidence type="ECO:0000256" key="6">
    <source>
        <dbReference type="ARBA" id="ARBA00022692"/>
    </source>
</evidence>
<feature type="compositionally biased region" description="Low complexity" evidence="14">
    <location>
        <begin position="39"/>
        <end position="57"/>
    </location>
</feature>
<feature type="transmembrane region" description="Helical" evidence="13">
    <location>
        <begin position="524"/>
        <end position="545"/>
    </location>
</feature>
<keyword evidence="18" id="KW-1185">Reference proteome</keyword>
<dbReference type="Pfam" id="PF14849">
    <property type="entry name" value="YidC_periplas"/>
    <property type="match status" value="1"/>
</dbReference>
<dbReference type="NCBIfam" id="TIGR03592">
    <property type="entry name" value="yidC_oxa1_cterm"/>
    <property type="match status" value="1"/>
</dbReference>
<organism evidence="17 18">
    <name type="scientific">Pseudoxanthomonas gei</name>
    <dbReference type="NCBI Taxonomy" id="1383030"/>
    <lineage>
        <taxon>Bacteria</taxon>
        <taxon>Pseudomonadati</taxon>
        <taxon>Pseudomonadota</taxon>
        <taxon>Gammaproteobacteria</taxon>
        <taxon>Lysobacterales</taxon>
        <taxon>Lysobacteraceae</taxon>
        <taxon>Pseudoxanthomonas</taxon>
    </lineage>
</organism>
<dbReference type="InterPro" id="IPR038221">
    <property type="entry name" value="YidC_periplasmic_sf"/>
</dbReference>
<evidence type="ECO:0000256" key="11">
    <source>
        <dbReference type="ARBA" id="ARBA00033245"/>
    </source>
</evidence>
<dbReference type="Gene3D" id="2.70.98.90">
    <property type="match status" value="1"/>
</dbReference>
<evidence type="ECO:0000256" key="12">
    <source>
        <dbReference type="ARBA" id="ARBA00033342"/>
    </source>
</evidence>
<dbReference type="InterPro" id="IPR001708">
    <property type="entry name" value="YidC/ALB3/OXA1/COX18"/>
</dbReference>
<evidence type="ECO:0000256" key="5">
    <source>
        <dbReference type="ARBA" id="ARBA00022475"/>
    </source>
</evidence>
<feature type="transmembrane region" description="Helical" evidence="13">
    <location>
        <begin position="444"/>
        <end position="467"/>
    </location>
</feature>
<evidence type="ECO:0000256" key="3">
    <source>
        <dbReference type="ARBA" id="ARBA00015325"/>
    </source>
</evidence>
<keyword evidence="5 13" id="KW-1003">Cell membrane</keyword>
<dbReference type="RefSeq" id="WP_162350095.1">
    <property type="nucleotide sequence ID" value="NZ_QOVG01000007.1"/>
</dbReference>
<dbReference type="PANTHER" id="PTHR12428">
    <property type="entry name" value="OXA1"/>
    <property type="match status" value="1"/>
</dbReference>
<dbReference type="CDD" id="cd20070">
    <property type="entry name" value="5TM_YidC_Alb3"/>
    <property type="match status" value="1"/>
</dbReference>
<evidence type="ECO:0000259" key="15">
    <source>
        <dbReference type="Pfam" id="PF02096"/>
    </source>
</evidence>
<dbReference type="Proteomes" id="UP001429354">
    <property type="component" value="Unassembled WGS sequence"/>
</dbReference>
<evidence type="ECO:0000313" key="18">
    <source>
        <dbReference type="Proteomes" id="UP001429354"/>
    </source>
</evidence>
<sequence length="579" mass="63904">MNQTRLFLIFAWLMVASLLWVEWGKFNAPKPPSVVAATAQPQPSSLSSVPSAQPVPQGAVSGQNGVPTAPAVSSPDKSTALAVAAPSSQRVVISSDLLRLTLDGGNVLEAVLLKYPQAKVAGSPPVVLFTQDPAHYYTAQSGWTSANNPAPNHLSGFVPENGSGHISLASGAASVSVPFIWNGPNGVLIRRTYTLKRNDYAIGVRDEVINNGSAPWEGTIYRQLERLPPVIKTGMTNPESFSFSGATWYSAQKQYERLKFAKYMDDGKLDQDASGGWIAMLQHHFFSAWIPDQKTKVKIQTDQIDGRALIRELGPSFRVAPGLSQTTEARLFVGPKLISQMQAQGVNLNRAVDYSQFRIFDFIGQGLFWVLSHLHSLFGNWGWSIIGLVVLVKLALYPLANKQYESANKMRALAPRVAQLKERYGDDRAKQQAAMMELYKKEKVNPMGGCLPILVTMPIFLALYWVLVESVELRQAPWFLWIHDLTARDPYFILPALNMLVMWTTQKMTPAVGMDPMQQKMMQFMPLVFGVMMALFPSGLVLYWVTNGSLGLLQQWWVGKKHSKPPAATETKGKAIAGK</sequence>
<dbReference type="InterPro" id="IPR028055">
    <property type="entry name" value="YidC/Oxa/ALB_C"/>
</dbReference>
<dbReference type="InterPro" id="IPR047196">
    <property type="entry name" value="YidC_ALB_C"/>
</dbReference>
<dbReference type="PANTHER" id="PTHR12428:SF65">
    <property type="entry name" value="CYTOCHROME C OXIDASE ASSEMBLY PROTEIN COX18, MITOCHONDRIAL"/>
    <property type="match status" value="1"/>
</dbReference>
<dbReference type="PRINTS" id="PR00701">
    <property type="entry name" value="60KDINNERMP"/>
</dbReference>
<evidence type="ECO:0000259" key="16">
    <source>
        <dbReference type="Pfam" id="PF14849"/>
    </source>
</evidence>
<reference evidence="17 18" key="1">
    <citation type="submission" date="2018-07" db="EMBL/GenBank/DDBJ databases">
        <title>Whole genome Sequencing of Pseudoxanthomonas gei KCTC 32298 (T).</title>
        <authorList>
            <person name="Kumar S."/>
            <person name="Bansal K."/>
            <person name="Kaur A."/>
            <person name="Patil P."/>
            <person name="Sharma S."/>
            <person name="Patil P.B."/>
        </authorList>
    </citation>
    <scope>NUCLEOTIDE SEQUENCE [LARGE SCALE GENOMIC DNA]</scope>
    <source>
        <strain evidence="17 18">KCTC 32298</strain>
    </source>
</reference>
<feature type="region of interest" description="Disordered" evidence="14">
    <location>
        <begin position="34"/>
        <end position="73"/>
    </location>
</feature>
<name>A0ABX0AD71_9GAMM</name>
<evidence type="ECO:0000313" key="17">
    <source>
        <dbReference type="EMBL" id="NDK39523.1"/>
    </source>
</evidence>
<dbReference type="EMBL" id="QOVG01000007">
    <property type="protein sequence ID" value="NDK39523.1"/>
    <property type="molecule type" value="Genomic_DNA"/>
</dbReference>
<feature type="domain" description="Membrane insertase YidC/Oxa/ALB C-terminal" evidence="15">
    <location>
        <begin position="381"/>
        <end position="558"/>
    </location>
</feature>
<gene>
    <name evidence="13" type="primary">yidC</name>
    <name evidence="17" type="ORF">DT603_11790</name>
</gene>
<dbReference type="Pfam" id="PF02096">
    <property type="entry name" value="60KD_IMP"/>
    <property type="match status" value="1"/>
</dbReference>
<keyword evidence="9 13" id="KW-0472">Membrane</keyword>
<feature type="transmembrane region" description="Helical" evidence="13">
    <location>
        <begin position="487"/>
        <end position="503"/>
    </location>
</feature>
<protein>
    <recommendedName>
        <fullName evidence="3 13">Membrane protein insertase YidC</fullName>
    </recommendedName>
    <alternativeName>
        <fullName evidence="12 13">Foldase YidC</fullName>
    </alternativeName>
    <alternativeName>
        <fullName evidence="11 13">Membrane integrase YidC</fullName>
    </alternativeName>
    <alternativeName>
        <fullName evidence="13">Membrane protein YidC</fullName>
    </alternativeName>
</protein>
<evidence type="ECO:0000256" key="10">
    <source>
        <dbReference type="ARBA" id="ARBA00023186"/>
    </source>
</evidence>
<keyword evidence="6 13" id="KW-0812">Transmembrane</keyword>
<feature type="transmembrane region" description="Helical" evidence="13">
    <location>
        <begin position="381"/>
        <end position="400"/>
    </location>
</feature>
<comment type="function">
    <text evidence="13">Required for the insertion and/or proper folding and/or complex formation of integral membrane proteins into the membrane. Involved in integration of membrane proteins that insert both dependently and independently of the Sec translocase complex, as well as at least some lipoproteins. Aids folding of multispanning membrane proteins.</text>
</comment>
<dbReference type="InterPro" id="IPR028053">
    <property type="entry name" value="Membr_insert_YidC_N"/>
</dbReference>
<dbReference type="InterPro" id="IPR019998">
    <property type="entry name" value="Membr_insert_YidC"/>
</dbReference>
<keyword evidence="10 13" id="KW-0143">Chaperone</keyword>
<comment type="subcellular location">
    <subcellularLocation>
        <location evidence="1">Cell inner membrane</location>
        <topology evidence="1">Multi-pass membrane protein</topology>
    </subcellularLocation>
    <subcellularLocation>
        <location evidence="13">Cell membrane</location>
        <topology evidence="13">Multi-pass membrane protein</topology>
    </subcellularLocation>
</comment>
<dbReference type="PRINTS" id="PR01900">
    <property type="entry name" value="YIDCPROTEIN"/>
</dbReference>
<dbReference type="NCBIfam" id="NF002352">
    <property type="entry name" value="PRK01318.1-3"/>
    <property type="match status" value="1"/>
</dbReference>
<proteinExistence type="inferred from homology"/>